<dbReference type="NCBIfam" id="TIGR00585">
    <property type="entry name" value="mutl"/>
    <property type="match status" value="1"/>
</dbReference>
<dbReference type="InterPro" id="IPR038973">
    <property type="entry name" value="MutL/Mlh/Pms-like"/>
</dbReference>
<comment type="similarity">
    <text evidence="1 4">Belongs to the DNA mismatch repair MutL/HexB family.</text>
</comment>
<dbReference type="GO" id="GO:0030983">
    <property type="term" value="F:mismatched DNA binding"/>
    <property type="evidence" value="ECO:0007669"/>
    <property type="project" value="InterPro"/>
</dbReference>
<dbReference type="SUPFAM" id="SSF118116">
    <property type="entry name" value="DNA mismatch repair protein MutL"/>
    <property type="match status" value="1"/>
</dbReference>
<keyword evidence="3 4" id="KW-0234">DNA repair</keyword>
<dbReference type="KEGG" id="rue:DT065_02875"/>
<feature type="domain" description="MutL C-terminal dimerisation" evidence="6">
    <location>
        <begin position="440"/>
        <end position="582"/>
    </location>
</feature>
<dbReference type="HAMAP" id="MF_00149">
    <property type="entry name" value="DNA_mis_repair"/>
    <property type="match status" value="1"/>
</dbReference>
<dbReference type="Pfam" id="PF08676">
    <property type="entry name" value="MutL_C"/>
    <property type="match status" value="1"/>
</dbReference>
<name>A0A345BVS9_9BACI</name>
<dbReference type="Gene3D" id="3.30.1540.20">
    <property type="entry name" value="MutL, C-terminal domain, dimerisation subdomain"/>
    <property type="match status" value="1"/>
</dbReference>
<dbReference type="GO" id="GO:0005524">
    <property type="term" value="F:ATP binding"/>
    <property type="evidence" value="ECO:0007669"/>
    <property type="project" value="InterPro"/>
</dbReference>
<dbReference type="RefSeq" id="WP_114370707.1">
    <property type="nucleotide sequence ID" value="NZ_CP031092.1"/>
</dbReference>
<evidence type="ECO:0000256" key="2">
    <source>
        <dbReference type="ARBA" id="ARBA00022763"/>
    </source>
</evidence>
<dbReference type="Pfam" id="PF01119">
    <property type="entry name" value="DNA_mis_repair"/>
    <property type="match status" value="1"/>
</dbReference>
<evidence type="ECO:0000256" key="3">
    <source>
        <dbReference type="ARBA" id="ARBA00023204"/>
    </source>
</evidence>
<dbReference type="GO" id="GO:0016887">
    <property type="term" value="F:ATP hydrolysis activity"/>
    <property type="evidence" value="ECO:0007669"/>
    <property type="project" value="InterPro"/>
</dbReference>
<dbReference type="NCBIfam" id="NF000950">
    <property type="entry name" value="PRK00095.1-3"/>
    <property type="match status" value="1"/>
</dbReference>
<evidence type="ECO:0000313" key="8">
    <source>
        <dbReference type="EMBL" id="AXF55060.1"/>
    </source>
</evidence>
<dbReference type="GO" id="GO:0006298">
    <property type="term" value="P:mismatch repair"/>
    <property type="evidence" value="ECO:0007669"/>
    <property type="project" value="UniProtKB-UniRule"/>
</dbReference>
<feature type="region of interest" description="Disordered" evidence="5">
    <location>
        <begin position="354"/>
        <end position="433"/>
    </location>
</feature>
<keyword evidence="9" id="KW-1185">Reference proteome</keyword>
<feature type="compositionally biased region" description="Polar residues" evidence="5">
    <location>
        <begin position="357"/>
        <end position="370"/>
    </location>
</feature>
<dbReference type="GO" id="GO:0140664">
    <property type="term" value="F:ATP-dependent DNA damage sensor activity"/>
    <property type="evidence" value="ECO:0007669"/>
    <property type="project" value="InterPro"/>
</dbReference>
<dbReference type="InterPro" id="IPR002099">
    <property type="entry name" value="MutL/Mlh/PMS"/>
</dbReference>
<dbReference type="Proteomes" id="UP000252100">
    <property type="component" value="Chromosome"/>
</dbReference>
<dbReference type="InterPro" id="IPR042121">
    <property type="entry name" value="MutL_C_regsub"/>
</dbReference>
<proteinExistence type="inferred from homology"/>
<dbReference type="GO" id="GO:0004519">
    <property type="term" value="F:endonuclease activity"/>
    <property type="evidence" value="ECO:0007669"/>
    <property type="project" value="UniProtKB-KW"/>
</dbReference>
<dbReference type="InterPro" id="IPR014721">
    <property type="entry name" value="Ribsml_uS5_D2-typ_fold_subgr"/>
</dbReference>
<dbReference type="SMART" id="SM01340">
    <property type="entry name" value="DNA_mis_repair"/>
    <property type="match status" value="1"/>
</dbReference>
<dbReference type="Gene3D" id="3.30.1370.100">
    <property type="entry name" value="MutL, C-terminal domain, regulatory subdomain"/>
    <property type="match status" value="1"/>
</dbReference>
<dbReference type="SMART" id="SM00853">
    <property type="entry name" value="MutL_C"/>
    <property type="match status" value="1"/>
</dbReference>
<gene>
    <name evidence="4" type="primary">mutL</name>
    <name evidence="8" type="ORF">DT065_02875</name>
</gene>
<dbReference type="Gene3D" id="3.30.230.10">
    <property type="match status" value="1"/>
</dbReference>
<keyword evidence="2 4" id="KW-0227">DNA damage</keyword>
<dbReference type="InterPro" id="IPR020568">
    <property type="entry name" value="Ribosomal_Su5_D2-typ_SF"/>
</dbReference>
<evidence type="ECO:0000259" key="6">
    <source>
        <dbReference type="SMART" id="SM00853"/>
    </source>
</evidence>
<keyword evidence="8" id="KW-0378">Hydrolase</keyword>
<dbReference type="SUPFAM" id="SSF54211">
    <property type="entry name" value="Ribosomal protein S5 domain 2-like"/>
    <property type="match status" value="1"/>
</dbReference>
<dbReference type="GO" id="GO:0032300">
    <property type="term" value="C:mismatch repair complex"/>
    <property type="evidence" value="ECO:0007669"/>
    <property type="project" value="InterPro"/>
</dbReference>
<sequence>MSAIVTLEETLSNKIAAGEVVERPASVVKELVENALDAGSTRIDIELQEGGLSRIHVLDNGSGIAPEEAELAFLRHATSKIKNEDDLHHIQTLGFRGEALPSIASVSKLTLETAQYQAAGIHLRYQGGRLIARSKSKARQGTSVLVEELFFNTPARLKYMKTVNTELGNATDIVNRVALARPDVSFRLIHNERQVLFTNGNEDRRAVLYAIYGKQVAKNMLTASRDSQDFEISGFVAKPEINRASRHYMSVFINGRYIKHFPLLKAIEKACHTLLPIHRYPIVAIAITMNSALVDVNVHPSKWDVRISKEETLLLEVTEMIRERLQQETLIPEHTERVVHRPDKPREEVRELPLTFANEQHQYAPTSTSVIKGDDEQNKEGTAPYLRENRPSTERNELHPSQHADTATPSNHEDERDDVDQVPRQKNAETTSQRLPVLYPIGQLHGTYILAQNDEGLYLIDQHAAQERIHYEYYRSKLGDPGQMSQSLLVPFTMTFTPQEAARVEELDSALKEMGVHMEPFGVHTYRVRAHPIWIPKGVEEETIRELIAQLLSLKKPDISDLREEAAALTSCKAAIKANRHLRSDEMVALLEEMRACEDPFTCPHGRPVYVHITRYELEKMFKRVM</sequence>
<dbReference type="FunFam" id="3.30.565.10:FF:000003">
    <property type="entry name" value="DNA mismatch repair endonuclease MutL"/>
    <property type="match status" value="1"/>
</dbReference>
<dbReference type="InterPro" id="IPR036890">
    <property type="entry name" value="HATPase_C_sf"/>
</dbReference>
<dbReference type="InterPro" id="IPR037198">
    <property type="entry name" value="MutL_C_sf"/>
</dbReference>
<dbReference type="InterPro" id="IPR014790">
    <property type="entry name" value="MutL_C"/>
</dbReference>
<evidence type="ECO:0000313" key="9">
    <source>
        <dbReference type="Proteomes" id="UP000252100"/>
    </source>
</evidence>
<feature type="compositionally biased region" description="Basic and acidic residues" evidence="5">
    <location>
        <begin position="411"/>
        <end position="427"/>
    </location>
</feature>
<organism evidence="8 9">
    <name type="scientific">Salicibibacter kimchii</name>
    <dbReference type="NCBI Taxonomy" id="2099786"/>
    <lineage>
        <taxon>Bacteria</taxon>
        <taxon>Bacillati</taxon>
        <taxon>Bacillota</taxon>
        <taxon>Bacilli</taxon>
        <taxon>Bacillales</taxon>
        <taxon>Bacillaceae</taxon>
        <taxon>Salicibibacter</taxon>
    </lineage>
</organism>
<comment type="function">
    <text evidence="4">This protein is involved in the repair of mismatches in DNA. It is required for dam-dependent methyl-directed DNA mismatch repair. May act as a 'molecular matchmaker', a protein that promotes the formation of a stable complex between two or more DNA-binding proteins in an ATP-dependent manner without itself being part of a final effector complex.</text>
</comment>
<protein>
    <recommendedName>
        <fullName evidence="4">DNA mismatch repair protein MutL</fullName>
    </recommendedName>
</protein>
<dbReference type="EMBL" id="CP031092">
    <property type="protein sequence ID" value="AXF55060.1"/>
    <property type="molecule type" value="Genomic_DNA"/>
</dbReference>
<dbReference type="PANTHER" id="PTHR10073:SF12">
    <property type="entry name" value="DNA MISMATCH REPAIR PROTEIN MLH1"/>
    <property type="match status" value="1"/>
</dbReference>
<evidence type="ECO:0000259" key="7">
    <source>
        <dbReference type="SMART" id="SM01340"/>
    </source>
</evidence>
<dbReference type="PANTHER" id="PTHR10073">
    <property type="entry name" value="DNA MISMATCH REPAIR PROTEIN MLH, PMS, MUTL"/>
    <property type="match status" value="1"/>
</dbReference>
<dbReference type="AlphaFoldDB" id="A0A345BVS9"/>
<accession>A0A345BVS9</accession>
<evidence type="ECO:0000256" key="1">
    <source>
        <dbReference type="ARBA" id="ARBA00006082"/>
    </source>
</evidence>
<evidence type="ECO:0000256" key="5">
    <source>
        <dbReference type="SAM" id="MobiDB-lite"/>
    </source>
</evidence>
<dbReference type="InterPro" id="IPR013507">
    <property type="entry name" value="DNA_mismatch_S5_2-like"/>
</dbReference>
<keyword evidence="8" id="KW-0540">Nuclease</keyword>
<dbReference type="PROSITE" id="PS00058">
    <property type="entry name" value="DNA_MISMATCH_REPAIR_1"/>
    <property type="match status" value="1"/>
</dbReference>
<dbReference type="CDD" id="cd16926">
    <property type="entry name" value="HATPase_MutL-MLH-PMS-like"/>
    <property type="match status" value="1"/>
</dbReference>
<reference evidence="8 9" key="1">
    <citation type="journal article" date="2018" name="J. Microbiol.">
        <title>Salicibibacter kimchii gen. nov., sp. nov., a moderately halophilic and alkalitolerant bacterium in the family Bacillaceae, isolated from kimchi.</title>
        <authorList>
            <person name="Jang J.Y."/>
            <person name="Oh Y.J."/>
            <person name="Lim S.K."/>
            <person name="Park H.K."/>
            <person name="Lee C."/>
            <person name="Kim J.Y."/>
            <person name="Lee M.A."/>
            <person name="Choi H.J."/>
        </authorList>
    </citation>
    <scope>NUCLEOTIDE SEQUENCE [LARGE SCALE GENOMIC DNA]</scope>
    <source>
        <strain evidence="8 9">NKC1-1</strain>
    </source>
</reference>
<keyword evidence="8" id="KW-0255">Endonuclease</keyword>
<feature type="domain" description="DNA mismatch repair protein S5" evidence="7">
    <location>
        <begin position="208"/>
        <end position="326"/>
    </location>
</feature>
<dbReference type="InterPro" id="IPR014762">
    <property type="entry name" value="DNA_mismatch_repair_CS"/>
</dbReference>
<evidence type="ECO:0000256" key="4">
    <source>
        <dbReference type="HAMAP-Rule" id="MF_00149"/>
    </source>
</evidence>
<dbReference type="InterPro" id="IPR042120">
    <property type="entry name" value="MutL_C_dimsub"/>
</dbReference>
<dbReference type="SUPFAM" id="SSF55874">
    <property type="entry name" value="ATPase domain of HSP90 chaperone/DNA topoisomerase II/histidine kinase"/>
    <property type="match status" value="1"/>
</dbReference>
<dbReference type="Gene3D" id="3.30.565.10">
    <property type="entry name" value="Histidine kinase-like ATPase, C-terminal domain"/>
    <property type="match status" value="1"/>
</dbReference>
<dbReference type="Pfam" id="PF13589">
    <property type="entry name" value="HATPase_c_3"/>
    <property type="match status" value="1"/>
</dbReference>
<feature type="compositionally biased region" description="Basic and acidic residues" evidence="5">
    <location>
        <begin position="387"/>
        <end position="402"/>
    </location>
</feature>
<dbReference type="InterPro" id="IPR020667">
    <property type="entry name" value="DNA_mismatch_repair_MutL"/>
</dbReference>
<dbReference type="CDD" id="cd00782">
    <property type="entry name" value="MutL_Trans"/>
    <property type="match status" value="1"/>
</dbReference>
<dbReference type="OrthoDB" id="9763467at2"/>